<evidence type="ECO:0000256" key="1">
    <source>
        <dbReference type="SAM" id="MobiDB-lite"/>
    </source>
</evidence>
<proteinExistence type="predicted"/>
<gene>
    <name evidence="2" type="ORF">LCGC14_1545440</name>
</gene>
<sequence>MGRLNELVNEIYRLLDKKHQYIRMGLKYAARANDSALLKKKASYATDNPDNRPRPDGLDMTVRRANPGKFDVIFVNEHSGEAQRLTKVKGCFYDEAMNYFNFITDLQTETHNDLGHYEVRNRKVTIDYLSADNSLGL</sequence>
<feature type="region of interest" description="Disordered" evidence="1">
    <location>
        <begin position="41"/>
        <end position="60"/>
    </location>
</feature>
<accession>A0A0F9L7Y4</accession>
<name>A0A0F9L7Y4_9ZZZZ</name>
<comment type="caution">
    <text evidence="2">The sequence shown here is derived from an EMBL/GenBank/DDBJ whole genome shotgun (WGS) entry which is preliminary data.</text>
</comment>
<dbReference type="EMBL" id="LAZR01011745">
    <property type="protein sequence ID" value="KKM60070.1"/>
    <property type="molecule type" value="Genomic_DNA"/>
</dbReference>
<organism evidence="2">
    <name type="scientific">marine sediment metagenome</name>
    <dbReference type="NCBI Taxonomy" id="412755"/>
    <lineage>
        <taxon>unclassified sequences</taxon>
        <taxon>metagenomes</taxon>
        <taxon>ecological metagenomes</taxon>
    </lineage>
</organism>
<evidence type="ECO:0000313" key="2">
    <source>
        <dbReference type="EMBL" id="KKM60070.1"/>
    </source>
</evidence>
<protein>
    <submittedName>
        <fullName evidence="2">Uncharacterized protein</fullName>
    </submittedName>
</protein>
<reference evidence="2" key="1">
    <citation type="journal article" date="2015" name="Nature">
        <title>Complex archaea that bridge the gap between prokaryotes and eukaryotes.</title>
        <authorList>
            <person name="Spang A."/>
            <person name="Saw J.H."/>
            <person name="Jorgensen S.L."/>
            <person name="Zaremba-Niedzwiedzka K."/>
            <person name="Martijn J."/>
            <person name="Lind A.E."/>
            <person name="van Eijk R."/>
            <person name="Schleper C."/>
            <person name="Guy L."/>
            <person name="Ettema T.J."/>
        </authorList>
    </citation>
    <scope>NUCLEOTIDE SEQUENCE</scope>
</reference>
<dbReference type="AlphaFoldDB" id="A0A0F9L7Y4"/>